<dbReference type="PANTHER" id="PTHR31876">
    <property type="entry name" value="COV-LIKE PROTEIN 1"/>
    <property type="match status" value="1"/>
</dbReference>
<evidence type="ECO:0000313" key="3">
    <source>
        <dbReference type="Proteomes" id="UP001171945"/>
    </source>
</evidence>
<comment type="caution">
    <text evidence="2">The sequence shown here is derived from an EMBL/GenBank/DDBJ whole genome shotgun (WGS) entry which is preliminary data.</text>
</comment>
<keyword evidence="3" id="KW-1185">Reference proteome</keyword>
<accession>A0ABT7VTY7</accession>
<evidence type="ECO:0000313" key="2">
    <source>
        <dbReference type="EMBL" id="MDM8563005.1"/>
    </source>
</evidence>
<evidence type="ECO:0000256" key="1">
    <source>
        <dbReference type="SAM" id="Phobius"/>
    </source>
</evidence>
<keyword evidence="1" id="KW-0472">Membrane</keyword>
<dbReference type="Pfam" id="PF04367">
    <property type="entry name" value="DUF502"/>
    <property type="match status" value="1"/>
</dbReference>
<organism evidence="2 3">
    <name type="scientific">Candidatus Marithioploca araucensis</name>
    <dbReference type="NCBI Taxonomy" id="70273"/>
    <lineage>
        <taxon>Bacteria</taxon>
        <taxon>Pseudomonadati</taxon>
        <taxon>Pseudomonadota</taxon>
        <taxon>Gammaproteobacteria</taxon>
        <taxon>Thiotrichales</taxon>
        <taxon>Thiotrichaceae</taxon>
        <taxon>Candidatus Marithioploca</taxon>
    </lineage>
</organism>
<dbReference type="PANTHER" id="PTHR31876:SF26">
    <property type="entry name" value="PROTEIN LIKE COV 2"/>
    <property type="match status" value="1"/>
</dbReference>
<name>A0ABT7VTY7_9GAMM</name>
<protein>
    <submittedName>
        <fullName evidence="2">DUF502 domain-containing protein</fullName>
    </submittedName>
</protein>
<feature type="transmembrane region" description="Helical" evidence="1">
    <location>
        <begin position="49"/>
        <end position="73"/>
    </location>
</feature>
<sequence>MIKHFVKNFIAGMIAMLPIASTLITLWFIERSLSSSALTELEFYFPGLGIIIAIVTLYLIGLVATSFLGKFVWNGIDLIFERIPAIGQIYKAIKEILGYDTGDDTVFKAVVLYKDIATDSEEIGLVTKEYQEYDGCRKSFVYVPNSPTPTSGRLVIIESDKLKEINMTPNEALKMILALGKINKKITAIN</sequence>
<feature type="transmembrane region" description="Helical" evidence="1">
    <location>
        <begin position="9"/>
        <end position="29"/>
    </location>
</feature>
<dbReference type="EMBL" id="JAUCGM010000398">
    <property type="protein sequence ID" value="MDM8563005.1"/>
    <property type="molecule type" value="Genomic_DNA"/>
</dbReference>
<gene>
    <name evidence="2" type="ORF">QUF54_06605</name>
</gene>
<proteinExistence type="predicted"/>
<keyword evidence="1" id="KW-1133">Transmembrane helix</keyword>
<dbReference type="InterPro" id="IPR007462">
    <property type="entry name" value="COV1-like"/>
</dbReference>
<dbReference type="Proteomes" id="UP001171945">
    <property type="component" value="Unassembled WGS sequence"/>
</dbReference>
<keyword evidence="1" id="KW-0812">Transmembrane</keyword>
<reference evidence="2" key="1">
    <citation type="submission" date="2023-06" db="EMBL/GenBank/DDBJ databases">
        <title>Uncultivated large filamentous bacteria from sulfidic sediments reveal new species and different genomic features in energy metabolism and defense.</title>
        <authorList>
            <person name="Fonseca A."/>
        </authorList>
    </citation>
    <scope>NUCLEOTIDE SEQUENCE</scope>
    <source>
        <strain evidence="2">HSG4</strain>
    </source>
</reference>